<dbReference type="EMBL" id="LGFO01000057">
    <property type="protein sequence ID" value="KUK36678.1"/>
    <property type="molecule type" value="Genomic_DNA"/>
</dbReference>
<dbReference type="GO" id="GO:0016829">
    <property type="term" value="F:lyase activity"/>
    <property type="evidence" value="ECO:0007669"/>
    <property type="project" value="UniProtKB-KW"/>
</dbReference>
<keyword evidence="2" id="KW-0456">Lyase</keyword>
<organism evidence="2 3">
    <name type="scientific">Thermacetogenium phaeum</name>
    <dbReference type="NCBI Taxonomy" id="85874"/>
    <lineage>
        <taxon>Bacteria</taxon>
        <taxon>Bacillati</taxon>
        <taxon>Bacillota</taxon>
        <taxon>Clostridia</taxon>
        <taxon>Thermoanaerobacterales</taxon>
        <taxon>Thermoanaerobacteraceae</taxon>
        <taxon>Thermacetogenium</taxon>
    </lineage>
</organism>
<dbReference type="Proteomes" id="UP000053326">
    <property type="component" value="Unassembled WGS sequence"/>
</dbReference>
<feature type="compositionally biased region" description="Basic and acidic residues" evidence="1">
    <location>
        <begin position="11"/>
        <end position="23"/>
    </location>
</feature>
<sequence>PAYGSKVGIDATKKGPEEGHPREWPEEITMSDEIKQLVTARWQEYGL</sequence>
<feature type="region of interest" description="Disordered" evidence="1">
    <location>
        <begin position="1"/>
        <end position="23"/>
    </location>
</feature>
<evidence type="ECO:0000256" key="1">
    <source>
        <dbReference type="SAM" id="MobiDB-lite"/>
    </source>
</evidence>
<dbReference type="Gene3D" id="1.20.5.570">
    <property type="entry name" value="Single helix bin"/>
    <property type="match status" value="1"/>
</dbReference>
<evidence type="ECO:0000313" key="3">
    <source>
        <dbReference type="Proteomes" id="UP000053326"/>
    </source>
</evidence>
<dbReference type="AlphaFoldDB" id="A0A101FGL9"/>
<protein>
    <submittedName>
        <fullName evidence="2">3-octaprenyl-4-hydroxybenzoate carboxylyase UbiD</fullName>
    </submittedName>
</protein>
<comment type="caution">
    <text evidence="2">The sequence shown here is derived from an EMBL/GenBank/DDBJ whole genome shotgun (WGS) entry which is preliminary data.</text>
</comment>
<gene>
    <name evidence="2" type="ORF">XD66_0608</name>
</gene>
<feature type="non-terminal residue" evidence="2">
    <location>
        <position position="1"/>
    </location>
</feature>
<evidence type="ECO:0000313" key="2">
    <source>
        <dbReference type="EMBL" id="KUK36678.1"/>
    </source>
</evidence>
<accession>A0A101FGL9</accession>
<dbReference type="SUPFAM" id="SSF143968">
    <property type="entry name" value="UbiD C-terminal domain-like"/>
    <property type="match status" value="1"/>
</dbReference>
<dbReference type="PATRIC" id="fig|85874.4.peg.1767"/>
<reference evidence="3" key="1">
    <citation type="journal article" date="2015" name="MBio">
        <title>Genome-Resolved Metagenomic Analysis Reveals Roles for Candidate Phyla and Other Microbial Community Members in Biogeochemical Transformations in Oil Reservoirs.</title>
        <authorList>
            <person name="Hu P."/>
            <person name="Tom L."/>
            <person name="Singh A."/>
            <person name="Thomas B.C."/>
            <person name="Baker B.J."/>
            <person name="Piceno Y.M."/>
            <person name="Andersen G.L."/>
            <person name="Banfield J.F."/>
        </authorList>
    </citation>
    <scope>NUCLEOTIDE SEQUENCE [LARGE SCALE GENOMIC DNA]</scope>
</reference>
<name>A0A101FGL9_9THEO</name>
<proteinExistence type="predicted"/>